<accession>A0AC34EZQ7</accession>
<proteinExistence type="predicted"/>
<name>A0AC34EZQ7_9BILA</name>
<dbReference type="Proteomes" id="UP000887579">
    <property type="component" value="Unplaced"/>
</dbReference>
<evidence type="ECO:0000313" key="1">
    <source>
        <dbReference type="Proteomes" id="UP000887579"/>
    </source>
</evidence>
<evidence type="ECO:0000313" key="2">
    <source>
        <dbReference type="WBParaSite" id="ES5_v2.g10182.t1"/>
    </source>
</evidence>
<protein>
    <submittedName>
        <fullName evidence="2">Uncharacterized protein</fullName>
    </submittedName>
</protein>
<reference evidence="2" key="1">
    <citation type="submission" date="2022-11" db="UniProtKB">
        <authorList>
            <consortium name="WormBaseParasite"/>
        </authorList>
    </citation>
    <scope>IDENTIFICATION</scope>
</reference>
<dbReference type="WBParaSite" id="ES5_v2.g10182.t1">
    <property type="protein sequence ID" value="ES5_v2.g10182.t1"/>
    <property type="gene ID" value="ES5_v2.g10182"/>
</dbReference>
<sequence length="86" mass="9780">MSGVPLFIFSNIAGSQLIIRCVPADKLMRLYEAGEEFMCTIECYCGENVQSITYSSSDSYKMRELFSETYRIIYGCVVPEDSGFQF</sequence>
<organism evidence="1 2">
    <name type="scientific">Panagrolaimus sp. ES5</name>
    <dbReference type="NCBI Taxonomy" id="591445"/>
    <lineage>
        <taxon>Eukaryota</taxon>
        <taxon>Metazoa</taxon>
        <taxon>Ecdysozoa</taxon>
        <taxon>Nematoda</taxon>
        <taxon>Chromadorea</taxon>
        <taxon>Rhabditida</taxon>
        <taxon>Tylenchina</taxon>
        <taxon>Panagrolaimomorpha</taxon>
        <taxon>Panagrolaimoidea</taxon>
        <taxon>Panagrolaimidae</taxon>
        <taxon>Panagrolaimus</taxon>
    </lineage>
</organism>